<proteinExistence type="predicted"/>
<dbReference type="InterPro" id="IPR011004">
    <property type="entry name" value="Trimer_LpxA-like_sf"/>
</dbReference>
<organism evidence="3">
    <name type="scientific">marine sediment metagenome</name>
    <dbReference type="NCBI Taxonomy" id="412755"/>
    <lineage>
        <taxon>unclassified sequences</taxon>
        <taxon>metagenomes</taxon>
        <taxon>ecological metagenomes</taxon>
    </lineage>
</organism>
<evidence type="ECO:0000256" key="1">
    <source>
        <dbReference type="ARBA" id="ARBA00022679"/>
    </source>
</evidence>
<name>X1ADD4_9ZZZZ</name>
<sequence>YPTFIEPVYLEDNVKIGDDVLLGPNVYIGANSEIPNYVEISNTIIFDNVKIGENFKLENCIVAKNSSFTFKNLNMKNSVLIGVANLKAELQNIGF</sequence>
<evidence type="ECO:0000313" key="3">
    <source>
        <dbReference type="EMBL" id="GAG67897.1"/>
    </source>
</evidence>
<gene>
    <name evidence="3" type="ORF">S01H4_12853</name>
</gene>
<dbReference type="AlphaFoldDB" id="X1ADD4"/>
<feature type="non-terminal residue" evidence="3">
    <location>
        <position position="1"/>
    </location>
</feature>
<accession>X1ADD4</accession>
<protein>
    <recommendedName>
        <fullName evidence="2">Mannose-1-phosphate guanyltransferase C-terminal domain-containing protein</fullName>
    </recommendedName>
</protein>
<dbReference type="Gene3D" id="2.160.10.10">
    <property type="entry name" value="Hexapeptide repeat proteins"/>
    <property type="match status" value="1"/>
</dbReference>
<dbReference type="InterPro" id="IPR018357">
    <property type="entry name" value="Hexapep_transf_CS"/>
</dbReference>
<feature type="domain" description="Mannose-1-phosphate guanyltransferase C-terminal" evidence="2">
    <location>
        <begin position="5"/>
        <end position="79"/>
    </location>
</feature>
<dbReference type="EMBL" id="BART01005587">
    <property type="protein sequence ID" value="GAG67897.1"/>
    <property type="molecule type" value="Genomic_DNA"/>
</dbReference>
<dbReference type="Pfam" id="PF25087">
    <property type="entry name" value="GMPPB_C"/>
    <property type="match status" value="1"/>
</dbReference>
<keyword evidence="1" id="KW-0808">Transferase</keyword>
<comment type="caution">
    <text evidence="3">The sequence shown here is derived from an EMBL/GenBank/DDBJ whole genome shotgun (WGS) entry which is preliminary data.</text>
</comment>
<dbReference type="SUPFAM" id="SSF51161">
    <property type="entry name" value="Trimeric LpxA-like enzymes"/>
    <property type="match status" value="1"/>
</dbReference>
<reference evidence="3" key="1">
    <citation type="journal article" date="2014" name="Front. Microbiol.">
        <title>High frequency of phylogenetically diverse reductive dehalogenase-homologous genes in deep subseafloor sedimentary metagenomes.</title>
        <authorList>
            <person name="Kawai M."/>
            <person name="Futagami T."/>
            <person name="Toyoda A."/>
            <person name="Takaki Y."/>
            <person name="Nishi S."/>
            <person name="Hori S."/>
            <person name="Arai W."/>
            <person name="Tsubouchi T."/>
            <person name="Morono Y."/>
            <person name="Uchiyama I."/>
            <person name="Ito T."/>
            <person name="Fujiyama A."/>
            <person name="Inagaki F."/>
            <person name="Takami H."/>
        </authorList>
    </citation>
    <scope>NUCLEOTIDE SEQUENCE</scope>
    <source>
        <strain evidence="3">Expedition CK06-06</strain>
    </source>
</reference>
<dbReference type="InterPro" id="IPR056729">
    <property type="entry name" value="GMPPB_C"/>
</dbReference>
<dbReference type="GO" id="GO:0016740">
    <property type="term" value="F:transferase activity"/>
    <property type="evidence" value="ECO:0007669"/>
    <property type="project" value="UniProtKB-KW"/>
</dbReference>
<dbReference type="PROSITE" id="PS00101">
    <property type="entry name" value="HEXAPEP_TRANSFERASES"/>
    <property type="match status" value="1"/>
</dbReference>
<evidence type="ECO:0000259" key="2">
    <source>
        <dbReference type="Pfam" id="PF25087"/>
    </source>
</evidence>
<dbReference type="PANTHER" id="PTHR22572">
    <property type="entry name" value="SUGAR-1-PHOSPHATE GUANYL TRANSFERASE"/>
    <property type="match status" value="1"/>
</dbReference>
<dbReference type="InterPro" id="IPR050486">
    <property type="entry name" value="Mannose-1P_guanyltransferase"/>
</dbReference>